<organism evidence="2 3">
    <name type="scientific">Undibacterium arcticum</name>
    <dbReference type="NCBI Taxonomy" id="1762892"/>
    <lineage>
        <taxon>Bacteria</taxon>
        <taxon>Pseudomonadati</taxon>
        <taxon>Pseudomonadota</taxon>
        <taxon>Betaproteobacteria</taxon>
        <taxon>Burkholderiales</taxon>
        <taxon>Oxalobacteraceae</taxon>
        <taxon>Undibacterium</taxon>
    </lineage>
</organism>
<feature type="region of interest" description="Disordered" evidence="1">
    <location>
        <begin position="31"/>
        <end position="68"/>
    </location>
</feature>
<dbReference type="RefSeq" id="WP_390326724.1">
    <property type="nucleotide sequence ID" value="NZ_JBHRTP010000008.1"/>
</dbReference>
<comment type="caution">
    <text evidence="2">The sequence shown here is derived from an EMBL/GenBank/DDBJ whole genome shotgun (WGS) entry which is preliminary data.</text>
</comment>
<gene>
    <name evidence="2" type="ORF">ACFOFO_04630</name>
</gene>
<evidence type="ECO:0000256" key="1">
    <source>
        <dbReference type="SAM" id="MobiDB-lite"/>
    </source>
</evidence>
<sequence>MTVARFAENCIRVVDRSITSSLASGTPYLMNQYKANNEPDDHAEQKMKTTGAESGHGKSKNDLKRNGG</sequence>
<evidence type="ECO:0000313" key="2">
    <source>
        <dbReference type="EMBL" id="MFC3107255.1"/>
    </source>
</evidence>
<protein>
    <submittedName>
        <fullName evidence="2">Uncharacterized protein</fullName>
    </submittedName>
</protein>
<evidence type="ECO:0000313" key="3">
    <source>
        <dbReference type="Proteomes" id="UP001595530"/>
    </source>
</evidence>
<accession>A0ABV7EX81</accession>
<feature type="compositionally biased region" description="Basic and acidic residues" evidence="1">
    <location>
        <begin position="55"/>
        <end position="68"/>
    </location>
</feature>
<name>A0ABV7EX81_9BURK</name>
<dbReference type="EMBL" id="JBHRTP010000008">
    <property type="protein sequence ID" value="MFC3107255.1"/>
    <property type="molecule type" value="Genomic_DNA"/>
</dbReference>
<keyword evidence="3" id="KW-1185">Reference proteome</keyword>
<dbReference type="Proteomes" id="UP001595530">
    <property type="component" value="Unassembled WGS sequence"/>
</dbReference>
<feature type="compositionally biased region" description="Basic and acidic residues" evidence="1">
    <location>
        <begin position="37"/>
        <end position="47"/>
    </location>
</feature>
<proteinExistence type="predicted"/>
<reference evidence="3" key="1">
    <citation type="journal article" date="2019" name="Int. J. Syst. Evol. Microbiol.">
        <title>The Global Catalogue of Microorganisms (GCM) 10K type strain sequencing project: providing services to taxonomists for standard genome sequencing and annotation.</title>
        <authorList>
            <consortium name="The Broad Institute Genomics Platform"/>
            <consortium name="The Broad Institute Genome Sequencing Center for Infectious Disease"/>
            <person name="Wu L."/>
            <person name="Ma J."/>
        </authorList>
    </citation>
    <scope>NUCLEOTIDE SEQUENCE [LARGE SCALE GENOMIC DNA]</scope>
    <source>
        <strain evidence="3">KCTC 42986</strain>
    </source>
</reference>